<keyword evidence="1" id="KW-1133">Transmembrane helix</keyword>
<keyword evidence="1" id="KW-0472">Membrane</keyword>
<evidence type="ECO:0000256" key="1">
    <source>
        <dbReference type="SAM" id="Phobius"/>
    </source>
</evidence>
<proteinExistence type="predicted"/>
<evidence type="ECO:0000313" key="3">
    <source>
        <dbReference type="EMBL" id="MDO3381370.1"/>
    </source>
</evidence>
<name>A0ABT8TCK0_9GAMM</name>
<feature type="chain" id="PRO_5045094614" evidence="2">
    <location>
        <begin position="27"/>
        <end position="196"/>
    </location>
</feature>
<comment type="caution">
    <text evidence="3">The sequence shown here is derived from an EMBL/GenBank/DDBJ whole genome shotgun (WGS) entry which is preliminary data.</text>
</comment>
<dbReference type="Proteomes" id="UP001168380">
    <property type="component" value="Unassembled WGS sequence"/>
</dbReference>
<feature type="transmembrane region" description="Helical" evidence="1">
    <location>
        <begin position="67"/>
        <end position="86"/>
    </location>
</feature>
<accession>A0ABT8TCK0</accession>
<gene>
    <name evidence="3" type="ORF">QWI16_04240</name>
</gene>
<feature type="transmembrane region" description="Helical" evidence="1">
    <location>
        <begin position="36"/>
        <end position="60"/>
    </location>
</feature>
<reference evidence="3" key="1">
    <citation type="submission" date="2023-07" db="EMBL/GenBank/DDBJ databases">
        <title>Gilvimarinus algae sp. nov., isolated from the surface of Kelp.</title>
        <authorList>
            <person name="Sun Y.Y."/>
            <person name="Gong Y."/>
            <person name="Du Z.J."/>
        </authorList>
    </citation>
    <scope>NUCLEOTIDE SEQUENCE</scope>
    <source>
        <strain evidence="3">SDUM040014</strain>
    </source>
</reference>
<dbReference type="NCBIfam" id="NF033207">
    <property type="entry name" value="midcut_by_XrtH"/>
    <property type="match status" value="1"/>
</dbReference>
<keyword evidence="2" id="KW-0732">Signal</keyword>
<feature type="signal peptide" evidence="2">
    <location>
        <begin position="1"/>
        <end position="26"/>
    </location>
</feature>
<keyword evidence="4" id="KW-1185">Reference proteome</keyword>
<sequence length="196" mass="20531">MTATNRKVRILLASLSLLVLAPFTVAQGVGSGGFEAAALPATSTIGLSVAVIILSIAAFCVLRKRNFAAALVGPTLVLAGATAIVASPELRAQMGLQQFTNPNGEYISVESQFAAGIPVFEFTNVSGQPLKIVRVQEASPQACLDFVLAPGKPQTEALKGDMRLQDAGFPDCMVGETLENGATCRVDFYLFCTGYT</sequence>
<evidence type="ECO:0000313" key="4">
    <source>
        <dbReference type="Proteomes" id="UP001168380"/>
    </source>
</evidence>
<organism evidence="3 4">
    <name type="scientific">Gilvimarinus algae</name>
    <dbReference type="NCBI Taxonomy" id="3058037"/>
    <lineage>
        <taxon>Bacteria</taxon>
        <taxon>Pseudomonadati</taxon>
        <taxon>Pseudomonadota</taxon>
        <taxon>Gammaproteobacteria</taxon>
        <taxon>Cellvibrionales</taxon>
        <taxon>Cellvibrionaceae</taxon>
        <taxon>Gilvimarinus</taxon>
    </lineage>
</organism>
<dbReference type="EMBL" id="JAULRT010000035">
    <property type="protein sequence ID" value="MDO3381370.1"/>
    <property type="molecule type" value="Genomic_DNA"/>
</dbReference>
<protein>
    <submittedName>
        <fullName evidence="3">Midcut-by-XrtH protein</fullName>
    </submittedName>
</protein>
<dbReference type="RefSeq" id="WP_302711507.1">
    <property type="nucleotide sequence ID" value="NZ_JAULRT010000035.1"/>
</dbReference>
<keyword evidence="1" id="KW-0812">Transmembrane</keyword>
<evidence type="ECO:0000256" key="2">
    <source>
        <dbReference type="SAM" id="SignalP"/>
    </source>
</evidence>